<dbReference type="AlphaFoldDB" id="A0A7J6KWY9"/>
<name>A0A7J6KWY9_PERCH</name>
<keyword evidence="2" id="KW-1185">Reference proteome</keyword>
<protein>
    <submittedName>
        <fullName evidence="1">Uncharacterized protein</fullName>
    </submittedName>
</protein>
<proteinExistence type="predicted"/>
<organism evidence="1 2">
    <name type="scientific">Perkinsus chesapeaki</name>
    <name type="common">Clam parasite</name>
    <name type="synonym">Perkinsus andrewsi</name>
    <dbReference type="NCBI Taxonomy" id="330153"/>
    <lineage>
        <taxon>Eukaryota</taxon>
        <taxon>Sar</taxon>
        <taxon>Alveolata</taxon>
        <taxon>Perkinsozoa</taxon>
        <taxon>Perkinsea</taxon>
        <taxon>Perkinsida</taxon>
        <taxon>Perkinsidae</taxon>
        <taxon>Perkinsus</taxon>
    </lineage>
</organism>
<sequence length="102" mass="11102">MLPPQHESPMAASYRQGTTVASTLSSIQRAKRRLIPRLGNSGRSKLRGKISAAGRNLTREQKAALGIKCLKKATIAELVEMADKVGLCDYIDGLIKEQFGPH</sequence>
<accession>A0A7J6KWY9</accession>
<dbReference type="Proteomes" id="UP000591131">
    <property type="component" value="Unassembled WGS sequence"/>
</dbReference>
<comment type="caution">
    <text evidence="1">The sequence shown here is derived from an EMBL/GenBank/DDBJ whole genome shotgun (WGS) entry which is preliminary data.</text>
</comment>
<evidence type="ECO:0000313" key="1">
    <source>
        <dbReference type="EMBL" id="KAF4651394.1"/>
    </source>
</evidence>
<dbReference type="EMBL" id="JAAPAO010001070">
    <property type="protein sequence ID" value="KAF4651394.1"/>
    <property type="molecule type" value="Genomic_DNA"/>
</dbReference>
<evidence type="ECO:0000313" key="2">
    <source>
        <dbReference type="Proteomes" id="UP000591131"/>
    </source>
</evidence>
<reference evidence="1 2" key="1">
    <citation type="submission" date="2020-04" db="EMBL/GenBank/DDBJ databases">
        <title>Perkinsus chesapeaki whole genome sequence.</title>
        <authorList>
            <person name="Bogema D.R."/>
        </authorList>
    </citation>
    <scope>NUCLEOTIDE SEQUENCE [LARGE SCALE GENOMIC DNA]</scope>
    <source>
        <strain evidence="1">ATCC PRA-425</strain>
    </source>
</reference>
<gene>
    <name evidence="1" type="ORF">FOL47_000446</name>
</gene>